<evidence type="ECO:0000313" key="2">
    <source>
        <dbReference type="Proteomes" id="UP000238937"/>
    </source>
</evidence>
<gene>
    <name evidence="1" type="ORF">C7B77_04000</name>
</gene>
<evidence type="ECO:0000313" key="1">
    <source>
        <dbReference type="EMBL" id="PSB58642.1"/>
    </source>
</evidence>
<dbReference type="Proteomes" id="UP000238937">
    <property type="component" value="Unassembled WGS sequence"/>
</dbReference>
<sequence>MNAIKTNLLIEIATASRSNGADERIDVLEVGGCQYFPVRVADEIALRFPQRAFHQAASALPNRSELHSHHLVLVLQQLLTADAEL</sequence>
<comment type="caution">
    <text evidence="1">The sequence shown here is derived from an EMBL/GenBank/DDBJ whole genome shotgun (WGS) entry which is preliminary data.</text>
</comment>
<dbReference type="AlphaFoldDB" id="A0A2T1GLF4"/>
<proteinExistence type="predicted"/>
<organism evidence="1 2">
    <name type="scientific">Chamaesiphon polymorphus CCALA 037</name>
    <dbReference type="NCBI Taxonomy" id="2107692"/>
    <lineage>
        <taxon>Bacteria</taxon>
        <taxon>Bacillati</taxon>
        <taxon>Cyanobacteriota</taxon>
        <taxon>Cyanophyceae</taxon>
        <taxon>Gomontiellales</taxon>
        <taxon>Chamaesiphonaceae</taxon>
        <taxon>Chamaesiphon</taxon>
    </lineage>
</organism>
<reference evidence="1 2" key="1">
    <citation type="submission" date="2018-03" db="EMBL/GenBank/DDBJ databases">
        <title>The ancient ancestry and fast evolution of plastids.</title>
        <authorList>
            <person name="Moore K.R."/>
            <person name="Magnabosco C."/>
            <person name="Momper L."/>
            <person name="Gold D.A."/>
            <person name="Bosak T."/>
            <person name="Fournier G.P."/>
        </authorList>
    </citation>
    <scope>NUCLEOTIDE SEQUENCE [LARGE SCALE GENOMIC DNA]</scope>
    <source>
        <strain evidence="1 2">CCALA 037</strain>
    </source>
</reference>
<dbReference type="EMBL" id="PVWO01000028">
    <property type="protein sequence ID" value="PSB58642.1"/>
    <property type="molecule type" value="Genomic_DNA"/>
</dbReference>
<name>A0A2T1GLF4_9CYAN</name>
<accession>A0A2T1GLF4</accession>
<keyword evidence="2" id="KW-1185">Reference proteome</keyword>
<protein>
    <submittedName>
        <fullName evidence="1">Uncharacterized protein</fullName>
    </submittedName>
</protein>